<dbReference type="OrthoDB" id="976209at2759"/>
<dbReference type="Proteomes" id="UP000701853">
    <property type="component" value="Chromosome 10"/>
</dbReference>
<dbReference type="EMBL" id="JAHUZN010000010">
    <property type="protein sequence ID" value="KAG8481125.1"/>
    <property type="molecule type" value="Genomic_DNA"/>
</dbReference>
<gene>
    <name evidence="1" type="ORF">CXB51_025845</name>
</gene>
<dbReference type="PANTHER" id="PTHR48200">
    <property type="entry name" value="PROTEIN, PUTATIVE-RELATED"/>
    <property type="match status" value="1"/>
</dbReference>
<name>A0A8J5YK90_9ROSI</name>
<accession>A0A8J5YK90</accession>
<evidence type="ECO:0000313" key="1">
    <source>
        <dbReference type="EMBL" id="KAG8481125.1"/>
    </source>
</evidence>
<evidence type="ECO:0000313" key="2">
    <source>
        <dbReference type="Proteomes" id="UP000701853"/>
    </source>
</evidence>
<dbReference type="PANTHER" id="PTHR48200:SF1">
    <property type="entry name" value="AMINOTRANSFERASE-LIKE PLANT MOBILE DOMAIN-CONTAINING PROTEIN"/>
    <property type="match status" value="1"/>
</dbReference>
<sequence>MENGLLDRVEGNANVHRWSEQTQLEKGDSIAAGHMSELSGYTRISITQNNLQELKEIWDQWGNETKQIFYGNYGDLPYLLDVQIDERLFRALAQFWNPAYSLFYFWGGRLGAYRRGVNCLVTCPRFHVDRIYSRAVNVPTFWKKLMAITGMSEQWITARIKEKGECKYIHGKLEGALEYVDEATTDLFHRLSKRVTSVPAILAETFRSLGTCKKAGAGFFEDYSPLKDIIASTRRVDVPEENWTALLQNLQSKMLSGELRG</sequence>
<reference evidence="1 2" key="1">
    <citation type="journal article" date="2021" name="bioRxiv">
        <title>The Gossypium anomalum genome as a resource for cotton improvement and evolutionary analysis of hybrid incompatibility.</title>
        <authorList>
            <person name="Grover C.E."/>
            <person name="Yuan D."/>
            <person name="Arick M.A."/>
            <person name="Miller E.R."/>
            <person name="Hu G."/>
            <person name="Peterson D.G."/>
            <person name="Wendel J.F."/>
            <person name="Udall J.A."/>
        </authorList>
    </citation>
    <scope>NUCLEOTIDE SEQUENCE [LARGE SCALE GENOMIC DNA]</scope>
    <source>
        <strain evidence="1">JFW-Udall</strain>
        <tissue evidence="1">Leaf</tissue>
    </source>
</reference>
<organism evidence="1 2">
    <name type="scientific">Gossypium anomalum</name>
    <dbReference type="NCBI Taxonomy" id="47600"/>
    <lineage>
        <taxon>Eukaryota</taxon>
        <taxon>Viridiplantae</taxon>
        <taxon>Streptophyta</taxon>
        <taxon>Embryophyta</taxon>
        <taxon>Tracheophyta</taxon>
        <taxon>Spermatophyta</taxon>
        <taxon>Magnoliopsida</taxon>
        <taxon>eudicotyledons</taxon>
        <taxon>Gunneridae</taxon>
        <taxon>Pentapetalae</taxon>
        <taxon>rosids</taxon>
        <taxon>malvids</taxon>
        <taxon>Malvales</taxon>
        <taxon>Malvaceae</taxon>
        <taxon>Malvoideae</taxon>
        <taxon>Gossypium</taxon>
    </lineage>
</organism>
<proteinExistence type="predicted"/>
<dbReference type="AlphaFoldDB" id="A0A8J5YK90"/>
<protein>
    <submittedName>
        <fullName evidence="1">Uncharacterized protein</fullName>
    </submittedName>
</protein>
<comment type="caution">
    <text evidence="1">The sequence shown here is derived from an EMBL/GenBank/DDBJ whole genome shotgun (WGS) entry which is preliminary data.</text>
</comment>
<keyword evidence="2" id="KW-1185">Reference proteome</keyword>